<dbReference type="GO" id="GO:0046872">
    <property type="term" value="F:metal ion binding"/>
    <property type="evidence" value="ECO:0007669"/>
    <property type="project" value="UniProtKB-UniRule"/>
</dbReference>
<evidence type="ECO:0000256" key="3">
    <source>
        <dbReference type="ARBA" id="ARBA00011245"/>
    </source>
</evidence>
<evidence type="ECO:0000256" key="5">
    <source>
        <dbReference type="ARBA" id="ARBA00022723"/>
    </source>
</evidence>
<dbReference type="CDD" id="cd21159">
    <property type="entry name" value="XendoU"/>
    <property type="match status" value="1"/>
</dbReference>
<keyword evidence="5 11" id="KW-0479">Metal-binding</keyword>
<evidence type="ECO:0000256" key="10">
    <source>
        <dbReference type="ARBA" id="ARBA00023239"/>
    </source>
</evidence>
<keyword evidence="7 11" id="KW-0378">Hydrolase</keyword>
<dbReference type="GO" id="GO:0016787">
    <property type="term" value="F:hydrolase activity"/>
    <property type="evidence" value="ECO:0007669"/>
    <property type="project" value="UniProtKB-KW"/>
</dbReference>
<evidence type="ECO:0000256" key="4">
    <source>
        <dbReference type="ARBA" id="ARBA00022722"/>
    </source>
</evidence>
<evidence type="ECO:0000256" key="6">
    <source>
        <dbReference type="ARBA" id="ARBA00022759"/>
    </source>
</evidence>
<evidence type="ECO:0000313" key="14">
    <source>
        <dbReference type="WBParaSite" id="MBELARI_LOCUS2384"/>
    </source>
</evidence>
<reference evidence="14" key="1">
    <citation type="submission" date="2024-02" db="UniProtKB">
        <authorList>
            <consortium name="WormBaseParasite"/>
        </authorList>
    </citation>
    <scope>IDENTIFICATION</scope>
</reference>
<keyword evidence="6 11" id="KW-0255">Endonuclease</keyword>
<name>A0AAF3F6H9_9BILA</name>
<dbReference type="SUPFAM" id="SSF142877">
    <property type="entry name" value="EndoU-like"/>
    <property type="match status" value="1"/>
</dbReference>
<comment type="subunit">
    <text evidence="3 11">Monomer.</text>
</comment>
<dbReference type="GO" id="GO:0003723">
    <property type="term" value="F:RNA binding"/>
    <property type="evidence" value="ECO:0007669"/>
    <property type="project" value="UniProtKB-UniRule"/>
</dbReference>
<proteinExistence type="inferred from homology"/>
<dbReference type="Pfam" id="PF09412">
    <property type="entry name" value="XendoU"/>
    <property type="match status" value="1"/>
</dbReference>
<evidence type="ECO:0000259" key="12">
    <source>
        <dbReference type="PROSITE" id="PS51959"/>
    </source>
</evidence>
<dbReference type="PANTHER" id="PTHR12439:SF11">
    <property type="entry name" value="URIDYLATE-SPECIFIC ENDORIBONUCLEASE"/>
    <property type="match status" value="1"/>
</dbReference>
<dbReference type="InterPro" id="IPR018998">
    <property type="entry name" value="EndoU_C"/>
</dbReference>
<evidence type="ECO:0000313" key="13">
    <source>
        <dbReference type="Proteomes" id="UP000887575"/>
    </source>
</evidence>
<protein>
    <submittedName>
        <fullName evidence="14">Endoribonuclease</fullName>
    </submittedName>
</protein>
<sequence>MMSGALWHFFYMFNNVLHRDLIKLFIHLLKQLKDVQVPFAPSLRSFAAFGRAAPFGLSCKKIRDDACNLHLLLPPARWNRHPQILECMVMVFGALWHFFYMFNNVLHRDSINYLSWRHLNMIPLIQFSLCSLFLLGFYEAAETAETIPNFSISNSDILKLADQLRAQDENKAKKGQIIVNFQGHTSTRDSQDNADGKFFTKVDQSLLRKSTYEQFLKMCNNFERQTGIKEPKVTNQEEKTETTQFIDLVFQTKPWKTLYEYFHKNQHPFASDPTTWRYWIAQLWFVHYSRARGLADTSGFEHVFMGEAKNGEVSGMHNWIRMYYLERNSTEQFDYKGFLVKRGNLMGALKFSWHSEMKRSGSLLIGTSPEFDLALYTMCFLSRRGRQTCDVEIDGCNLSITSYDISQQGKIYIGSIFPSAGRMNDKCRQMNNNN</sequence>
<evidence type="ECO:0000256" key="8">
    <source>
        <dbReference type="ARBA" id="ARBA00022884"/>
    </source>
</evidence>
<evidence type="ECO:0000256" key="1">
    <source>
        <dbReference type="ARBA" id="ARBA00001936"/>
    </source>
</evidence>
<comment type="cofactor">
    <cofactor evidence="1 11">
        <name>Mn(2+)</name>
        <dbReference type="ChEBI" id="CHEBI:29035"/>
    </cofactor>
</comment>
<organism evidence="13 14">
    <name type="scientific">Mesorhabditis belari</name>
    <dbReference type="NCBI Taxonomy" id="2138241"/>
    <lineage>
        <taxon>Eukaryota</taxon>
        <taxon>Metazoa</taxon>
        <taxon>Ecdysozoa</taxon>
        <taxon>Nematoda</taxon>
        <taxon>Chromadorea</taxon>
        <taxon>Rhabditida</taxon>
        <taxon>Rhabditina</taxon>
        <taxon>Rhabditomorpha</taxon>
        <taxon>Rhabditoidea</taxon>
        <taxon>Rhabditidae</taxon>
        <taxon>Mesorhabditinae</taxon>
        <taxon>Mesorhabditis</taxon>
    </lineage>
</organism>
<evidence type="ECO:0000256" key="2">
    <source>
        <dbReference type="ARBA" id="ARBA00010168"/>
    </source>
</evidence>
<dbReference type="GO" id="GO:0004521">
    <property type="term" value="F:RNA endonuclease activity"/>
    <property type="evidence" value="ECO:0007669"/>
    <property type="project" value="UniProtKB-UniRule"/>
</dbReference>
<feature type="domain" description="EndoU" evidence="12">
    <location>
        <begin position="153"/>
        <end position="422"/>
    </location>
</feature>
<evidence type="ECO:0000256" key="9">
    <source>
        <dbReference type="ARBA" id="ARBA00023211"/>
    </source>
</evidence>
<dbReference type="InterPro" id="IPR039787">
    <property type="entry name" value="ENDOU"/>
</dbReference>
<dbReference type="InterPro" id="IPR037227">
    <property type="entry name" value="EndoU-like"/>
</dbReference>
<accession>A0AAF3F6H9</accession>
<dbReference type="PROSITE" id="PS51959">
    <property type="entry name" value="ENDOU"/>
    <property type="match status" value="1"/>
</dbReference>
<evidence type="ECO:0000256" key="7">
    <source>
        <dbReference type="ARBA" id="ARBA00022801"/>
    </source>
</evidence>
<dbReference type="GO" id="GO:0016829">
    <property type="term" value="F:lyase activity"/>
    <property type="evidence" value="ECO:0007669"/>
    <property type="project" value="UniProtKB-KW"/>
</dbReference>
<dbReference type="Proteomes" id="UP000887575">
    <property type="component" value="Unassembled WGS sequence"/>
</dbReference>
<keyword evidence="13" id="KW-1185">Reference proteome</keyword>
<keyword evidence="10" id="KW-0456">Lyase</keyword>
<keyword evidence="9 11" id="KW-0464">Manganese</keyword>
<dbReference type="PANTHER" id="PTHR12439">
    <property type="entry name" value="PLACENTAL PROTEIN 11-RELATED"/>
    <property type="match status" value="1"/>
</dbReference>
<dbReference type="WBParaSite" id="MBELARI_LOCUS2384">
    <property type="protein sequence ID" value="MBELARI_LOCUS2384"/>
    <property type="gene ID" value="MBELARI_LOCUS2384"/>
</dbReference>
<dbReference type="AlphaFoldDB" id="A0AAF3F6H9"/>
<evidence type="ECO:0000256" key="11">
    <source>
        <dbReference type="RuleBase" id="RU367085"/>
    </source>
</evidence>
<comment type="similarity">
    <text evidence="2 11">Belongs to the ENDOU family.</text>
</comment>
<keyword evidence="8 11" id="KW-0694">RNA-binding</keyword>
<keyword evidence="4 11" id="KW-0540">Nuclease</keyword>